<dbReference type="EC" id="2.7.7.18" evidence="11"/>
<feature type="domain" description="Cytidyltransferase-like" evidence="12">
    <location>
        <begin position="7"/>
        <end position="184"/>
    </location>
</feature>
<dbReference type="AlphaFoldDB" id="A0A1H9CTZ9"/>
<dbReference type="RefSeq" id="WP_093282895.1">
    <property type="nucleotide sequence ID" value="NZ_FOFS01000003.1"/>
</dbReference>
<protein>
    <recommendedName>
        <fullName evidence="11">Probable nicotinate-nucleotide adenylyltransferase</fullName>
        <ecNumber evidence="11">2.7.7.18</ecNumber>
    </recommendedName>
    <alternativeName>
        <fullName evidence="11">Deamido-NAD(+) diphosphorylase</fullName>
    </alternativeName>
    <alternativeName>
        <fullName evidence="11">Deamido-NAD(+) pyrophosphorylase</fullName>
    </alternativeName>
    <alternativeName>
        <fullName evidence="11">Nicotinate mononucleotide adenylyltransferase</fullName>
        <shortName evidence="11">NaMN adenylyltransferase</shortName>
    </alternativeName>
</protein>
<evidence type="ECO:0000313" key="13">
    <source>
        <dbReference type="EMBL" id="SEQ04629.1"/>
    </source>
</evidence>
<dbReference type="HAMAP" id="MF_00244">
    <property type="entry name" value="NaMN_adenylyltr"/>
    <property type="match status" value="1"/>
</dbReference>
<dbReference type="GO" id="GO:0005524">
    <property type="term" value="F:ATP binding"/>
    <property type="evidence" value="ECO:0007669"/>
    <property type="project" value="UniProtKB-KW"/>
</dbReference>
<evidence type="ECO:0000313" key="14">
    <source>
        <dbReference type="Proteomes" id="UP000199233"/>
    </source>
</evidence>
<evidence type="ECO:0000256" key="7">
    <source>
        <dbReference type="ARBA" id="ARBA00022741"/>
    </source>
</evidence>
<name>A0A1H9CTZ9_9GAMM</name>
<keyword evidence="8 11" id="KW-0067">ATP-binding</keyword>
<evidence type="ECO:0000256" key="10">
    <source>
        <dbReference type="ARBA" id="ARBA00048721"/>
    </source>
</evidence>
<keyword evidence="9 11" id="KW-0520">NAD</keyword>
<dbReference type="InterPro" id="IPR014729">
    <property type="entry name" value="Rossmann-like_a/b/a_fold"/>
</dbReference>
<evidence type="ECO:0000256" key="8">
    <source>
        <dbReference type="ARBA" id="ARBA00022840"/>
    </source>
</evidence>
<comment type="similarity">
    <text evidence="3 11">Belongs to the NadD family.</text>
</comment>
<evidence type="ECO:0000256" key="1">
    <source>
        <dbReference type="ARBA" id="ARBA00002324"/>
    </source>
</evidence>
<keyword evidence="6 11" id="KW-0548">Nucleotidyltransferase</keyword>
<dbReference type="STRING" id="489703.SAMN04488038_103180"/>
<evidence type="ECO:0000256" key="11">
    <source>
        <dbReference type="HAMAP-Rule" id="MF_00244"/>
    </source>
</evidence>
<keyword evidence="4 11" id="KW-0662">Pyridine nucleotide biosynthesis</keyword>
<dbReference type="GO" id="GO:0004515">
    <property type="term" value="F:nicotinate-nucleotide adenylyltransferase activity"/>
    <property type="evidence" value="ECO:0007669"/>
    <property type="project" value="UniProtKB-UniRule"/>
</dbReference>
<evidence type="ECO:0000256" key="2">
    <source>
        <dbReference type="ARBA" id="ARBA00005019"/>
    </source>
</evidence>
<dbReference type="Proteomes" id="UP000199233">
    <property type="component" value="Unassembled WGS sequence"/>
</dbReference>
<dbReference type="NCBIfam" id="NF000839">
    <property type="entry name" value="PRK00071.1-1"/>
    <property type="match status" value="1"/>
</dbReference>
<dbReference type="GO" id="GO:0009435">
    <property type="term" value="P:NAD+ biosynthetic process"/>
    <property type="evidence" value="ECO:0007669"/>
    <property type="project" value="UniProtKB-UniRule"/>
</dbReference>
<evidence type="ECO:0000256" key="9">
    <source>
        <dbReference type="ARBA" id="ARBA00023027"/>
    </source>
</evidence>
<evidence type="ECO:0000256" key="3">
    <source>
        <dbReference type="ARBA" id="ARBA00009014"/>
    </source>
</evidence>
<keyword evidence="7 11" id="KW-0547">Nucleotide-binding</keyword>
<dbReference type="PANTHER" id="PTHR39321">
    <property type="entry name" value="NICOTINATE-NUCLEOTIDE ADENYLYLTRANSFERASE-RELATED"/>
    <property type="match status" value="1"/>
</dbReference>
<dbReference type="SUPFAM" id="SSF52374">
    <property type="entry name" value="Nucleotidylyl transferase"/>
    <property type="match status" value="1"/>
</dbReference>
<dbReference type="OrthoDB" id="5295945at2"/>
<dbReference type="EMBL" id="FOFS01000003">
    <property type="protein sequence ID" value="SEQ04629.1"/>
    <property type="molecule type" value="Genomic_DNA"/>
</dbReference>
<comment type="catalytic activity">
    <reaction evidence="10 11">
        <text>nicotinate beta-D-ribonucleotide + ATP + H(+) = deamido-NAD(+) + diphosphate</text>
        <dbReference type="Rhea" id="RHEA:22860"/>
        <dbReference type="ChEBI" id="CHEBI:15378"/>
        <dbReference type="ChEBI" id="CHEBI:30616"/>
        <dbReference type="ChEBI" id="CHEBI:33019"/>
        <dbReference type="ChEBI" id="CHEBI:57502"/>
        <dbReference type="ChEBI" id="CHEBI:58437"/>
        <dbReference type="EC" id="2.7.7.18"/>
    </reaction>
</comment>
<dbReference type="CDD" id="cd02165">
    <property type="entry name" value="NMNAT"/>
    <property type="match status" value="1"/>
</dbReference>
<dbReference type="NCBIfam" id="TIGR00482">
    <property type="entry name" value="nicotinate (nicotinamide) nucleotide adenylyltransferase"/>
    <property type="match status" value="1"/>
</dbReference>
<dbReference type="Gene3D" id="3.40.50.620">
    <property type="entry name" value="HUPs"/>
    <property type="match status" value="1"/>
</dbReference>
<dbReference type="InterPro" id="IPR004821">
    <property type="entry name" value="Cyt_trans-like"/>
</dbReference>
<dbReference type="PANTHER" id="PTHR39321:SF3">
    <property type="entry name" value="PHOSPHOPANTETHEINE ADENYLYLTRANSFERASE"/>
    <property type="match status" value="1"/>
</dbReference>
<gene>
    <name evidence="11" type="primary">nadD</name>
    <name evidence="13" type="ORF">SAMN04488038_103180</name>
</gene>
<comment type="pathway">
    <text evidence="2 11">Cofactor biosynthesis; NAD(+) biosynthesis; deamido-NAD(+) from nicotinate D-ribonucleotide: step 1/1.</text>
</comment>
<comment type="function">
    <text evidence="1 11">Catalyzes the reversible adenylation of nicotinate mononucleotide (NaMN) to nicotinic acid adenine dinucleotide (NaAD).</text>
</comment>
<evidence type="ECO:0000256" key="6">
    <source>
        <dbReference type="ARBA" id="ARBA00022695"/>
    </source>
</evidence>
<reference evidence="13 14" key="1">
    <citation type="submission" date="2016-10" db="EMBL/GenBank/DDBJ databases">
        <authorList>
            <person name="de Groot N.N."/>
        </authorList>
    </citation>
    <scope>NUCLEOTIDE SEQUENCE [LARGE SCALE GENOMIC DNA]</scope>
    <source>
        <strain evidence="13 14">DSM 25927</strain>
    </source>
</reference>
<keyword evidence="5 11" id="KW-0808">Transferase</keyword>
<dbReference type="Pfam" id="PF01467">
    <property type="entry name" value="CTP_transf_like"/>
    <property type="match status" value="1"/>
</dbReference>
<sequence>MLKAIGVFGGAFAPLHNAHLRVAIEARERLDLTQVRLIPTARAPHRPDSRVSPQRRLEWLRAATRREKGLVVDDRELRRDGVSWTVDTLEELKSEFPKAALVLLMGADAFEHFHEWRNWRRILELAHVAVISRPGAEPEPSVEAAELLATRRAESAAVLHEQPAGWWLPLEMPALDISSTRIRRLLKLHRSVRGLVPDAILNMMTAADLAALTQDNDATKH</sequence>
<organism evidence="13 14">
    <name type="scientific">Solimonas aquatica</name>
    <dbReference type="NCBI Taxonomy" id="489703"/>
    <lineage>
        <taxon>Bacteria</taxon>
        <taxon>Pseudomonadati</taxon>
        <taxon>Pseudomonadota</taxon>
        <taxon>Gammaproteobacteria</taxon>
        <taxon>Nevskiales</taxon>
        <taxon>Nevskiaceae</taxon>
        <taxon>Solimonas</taxon>
    </lineage>
</organism>
<proteinExistence type="inferred from homology"/>
<evidence type="ECO:0000256" key="4">
    <source>
        <dbReference type="ARBA" id="ARBA00022642"/>
    </source>
</evidence>
<evidence type="ECO:0000259" key="12">
    <source>
        <dbReference type="Pfam" id="PF01467"/>
    </source>
</evidence>
<evidence type="ECO:0000256" key="5">
    <source>
        <dbReference type="ARBA" id="ARBA00022679"/>
    </source>
</evidence>
<accession>A0A1H9CTZ9</accession>
<dbReference type="InterPro" id="IPR005248">
    <property type="entry name" value="NadD/NMNAT"/>
</dbReference>
<keyword evidence="14" id="KW-1185">Reference proteome</keyword>
<dbReference type="UniPathway" id="UPA00253">
    <property type="reaction ID" value="UER00332"/>
</dbReference>